<dbReference type="EMBL" id="JAATIQ010000503">
    <property type="protein sequence ID" value="KAF4353540.1"/>
    <property type="molecule type" value="Genomic_DNA"/>
</dbReference>
<dbReference type="Proteomes" id="UP000583929">
    <property type="component" value="Unassembled WGS sequence"/>
</dbReference>
<reference evidence="2 3" key="1">
    <citation type="journal article" date="2020" name="bioRxiv">
        <title>Sequence and annotation of 42 cannabis genomes reveals extensive copy number variation in cannabinoid synthesis and pathogen resistance genes.</title>
        <authorList>
            <person name="Mckernan K.J."/>
            <person name="Helbert Y."/>
            <person name="Kane L.T."/>
            <person name="Ebling H."/>
            <person name="Zhang L."/>
            <person name="Liu B."/>
            <person name="Eaton Z."/>
            <person name="Mclaughlin S."/>
            <person name="Kingan S."/>
            <person name="Baybayan P."/>
            <person name="Concepcion G."/>
            <person name="Jordan M."/>
            <person name="Riva A."/>
            <person name="Barbazuk W."/>
            <person name="Harkins T."/>
        </authorList>
    </citation>
    <scope>NUCLEOTIDE SEQUENCE [LARGE SCALE GENOMIC DNA]</scope>
    <source>
        <strain evidence="3">cv. Jamaican Lion 4</strain>
        <tissue evidence="2">Leaf</tissue>
    </source>
</reference>
<evidence type="ECO:0000313" key="2">
    <source>
        <dbReference type="EMBL" id="KAF4353540.1"/>
    </source>
</evidence>
<proteinExistence type="predicted"/>
<name>A0A7J6E6P7_CANSA</name>
<evidence type="ECO:0000313" key="3">
    <source>
        <dbReference type="Proteomes" id="UP000583929"/>
    </source>
</evidence>
<evidence type="ECO:0000256" key="1">
    <source>
        <dbReference type="SAM" id="MobiDB-lite"/>
    </source>
</evidence>
<keyword evidence="3" id="KW-1185">Reference proteome</keyword>
<comment type="caution">
    <text evidence="2">The sequence shown here is derived from an EMBL/GenBank/DDBJ whole genome shotgun (WGS) entry which is preliminary data.</text>
</comment>
<feature type="compositionally biased region" description="Polar residues" evidence="1">
    <location>
        <begin position="31"/>
        <end position="40"/>
    </location>
</feature>
<organism evidence="2 3">
    <name type="scientific">Cannabis sativa</name>
    <name type="common">Hemp</name>
    <name type="synonym">Marijuana</name>
    <dbReference type="NCBI Taxonomy" id="3483"/>
    <lineage>
        <taxon>Eukaryota</taxon>
        <taxon>Viridiplantae</taxon>
        <taxon>Streptophyta</taxon>
        <taxon>Embryophyta</taxon>
        <taxon>Tracheophyta</taxon>
        <taxon>Spermatophyta</taxon>
        <taxon>Magnoliopsida</taxon>
        <taxon>eudicotyledons</taxon>
        <taxon>Gunneridae</taxon>
        <taxon>Pentapetalae</taxon>
        <taxon>rosids</taxon>
        <taxon>fabids</taxon>
        <taxon>Rosales</taxon>
        <taxon>Cannabaceae</taxon>
        <taxon>Cannabis</taxon>
    </lineage>
</organism>
<dbReference type="AlphaFoldDB" id="A0A7J6E6P7"/>
<sequence>MKVHTWYHPTPDVFEDSPFDESIGVSQLSVESEDGSSNLLNPGETKGKHKRRNRAQTYKPEAFPHRHHKVLILELLRSLSIGDRENSPEYLSEGVDVIFLAETKVDGGIMTNICNRFGFPNVACIPARGLARDSVLLGEEEWTYVYPKLWTRSRKVGKNEDLCACLPLKTRLGFVRADDDQCVLRGEEAERDLHIFCTCPFAPGIWFLCSWGLTTDALANDNFEDFFLWLCNTDNDWLIQISTCVLEAIWRCIIDLIFHGKIPSTPATLRQIGLRAAEFQKILSSIGETITMQSHCLVSSVLEVELVTILKALERAWANQYHCILIESDSKVAIEALQLGELPLAWGSFAVFKKFFSPPLRLPSCYMDPPVVTDVTVPVVDETVEVVDVVGTEARVPSTGDDVVDEVRLQFLESMSFDLEADVELSADIVKKGVLTKAFGRRALSKARVKKSLKKRPWLVNGALLNLRDWHVDGVGLDVNMADARVWVEAHGLPTPYLTWENIDVIAKKVGVYIDFDRTSSITIARRDHKLPALCFNCGYLAHSYAKCKHPTEFTFPAIGKAAPLYGSWIKVGVPIRSCSNPVILTMKKPLPTSTFAVASPAPPPLRKGKKVISSSDNDTSLKASTGPTLKAIVGGSPCNNSMHSLPVNEQANQEFVSNPSVVIKLNSGNSSTLHEVPATKGMTKHPMTHINNRAKDVGVLFSFMPDVGPTRGQMVETPHVKTLLMRPIESSHAMVLLSPTPALALSGSKKRNAQEIVIPVVNSNDNPNCLPPEISTSKFLPPLRLPVFSLVLHLLPLVAPPRGKHRGRNLEVAQAKLHVVGLVTLSA</sequence>
<feature type="region of interest" description="Disordered" evidence="1">
    <location>
        <begin position="598"/>
        <end position="627"/>
    </location>
</feature>
<accession>A0A7J6E6P7</accession>
<gene>
    <name evidence="2" type="ORF">G4B88_030175</name>
</gene>
<protein>
    <submittedName>
        <fullName evidence="2">Uncharacterized protein</fullName>
    </submittedName>
</protein>
<feature type="region of interest" description="Disordered" evidence="1">
    <location>
        <begin position="31"/>
        <end position="57"/>
    </location>
</feature>
<feature type="compositionally biased region" description="Polar residues" evidence="1">
    <location>
        <begin position="613"/>
        <end position="627"/>
    </location>
</feature>